<dbReference type="AlphaFoldDB" id="A0A4P6MXH1"/>
<dbReference type="KEGG" id="jli:EXU32_10825"/>
<sequence length="249" mass="27368">MSTDDQDRVRTFIYGSCVSRDTLETMGDTHELIAYVARQSAVSAGHPAEGVWSKLEPIESPFQRRNVQGDIEGDALTQLARRADEVDVLVIDLIDERGGVVEVGGGYVSRLAELWRAGGAEATSDGHQIDFGTDEHFALWSPAIARLAAEIDELGLTDRVVVLETAWADALDDGESLEAKESGLTPDEANARYRRYYDRVRRLGWQVVTLPAELTASTREHQWGASPFHYTAQAYGHLAAGIRDAVSPR</sequence>
<dbReference type="EMBL" id="CP036164">
    <property type="protein sequence ID" value="QBF46697.1"/>
    <property type="molecule type" value="Genomic_DNA"/>
</dbReference>
<keyword evidence="2" id="KW-1185">Reference proteome</keyword>
<evidence type="ECO:0000313" key="1">
    <source>
        <dbReference type="EMBL" id="QBF46697.1"/>
    </source>
</evidence>
<gene>
    <name evidence="1" type="ORF">EXU32_10825</name>
</gene>
<evidence type="ECO:0008006" key="3">
    <source>
        <dbReference type="Google" id="ProtNLM"/>
    </source>
</evidence>
<protein>
    <recommendedName>
        <fullName evidence="3">SGNH/GDSL hydrolase family protein</fullName>
    </recommendedName>
</protein>
<dbReference type="InterPro" id="IPR046237">
    <property type="entry name" value="DUF6270"/>
</dbReference>
<name>A0A4P6MXH1_9MICO</name>
<reference evidence="1 2" key="1">
    <citation type="submission" date="2019-02" db="EMBL/GenBank/DDBJ databases">
        <title>Genomic data mining of an Antarctic deep-sea actinobacterium, Janibacterlimosus P3-3-X1.</title>
        <authorList>
            <person name="Liao L."/>
            <person name="Chen B."/>
        </authorList>
    </citation>
    <scope>NUCLEOTIDE SEQUENCE [LARGE SCALE GENOMIC DNA]</scope>
    <source>
        <strain evidence="1 2">P3-3-X1</strain>
    </source>
</reference>
<evidence type="ECO:0000313" key="2">
    <source>
        <dbReference type="Proteomes" id="UP000290408"/>
    </source>
</evidence>
<dbReference type="Pfam" id="PF19786">
    <property type="entry name" value="DUF6270"/>
    <property type="match status" value="1"/>
</dbReference>
<dbReference type="OrthoDB" id="8421922at2"/>
<dbReference type="RefSeq" id="WP_130629915.1">
    <property type="nucleotide sequence ID" value="NZ_CP036164.1"/>
</dbReference>
<dbReference type="Proteomes" id="UP000290408">
    <property type="component" value="Chromosome"/>
</dbReference>
<organism evidence="1 2">
    <name type="scientific">Janibacter limosus</name>
    <dbReference type="NCBI Taxonomy" id="53458"/>
    <lineage>
        <taxon>Bacteria</taxon>
        <taxon>Bacillati</taxon>
        <taxon>Actinomycetota</taxon>
        <taxon>Actinomycetes</taxon>
        <taxon>Micrococcales</taxon>
        <taxon>Intrasporangiaceae</taxon>
        <taxon>Janibacter</taxon>
    </lineage>
</organism>
<accession>A0A4P6MXH1</accession>
<proteinExistence type="predicted"/>